<dbReference type="InterPro" id="IPR006626">
    <property type="entry name" value="PbH1"/>
</dbReference>
<dbReference type="EMBL" id="LAZR01022980">
    <property type="protein sequence ID" value="KKL80032.1"/>
    <property type="molecule type" value="Genomic_DNA"/>
</dbReference>
<evidence type="ECO:0008006" key="2">
    <source>
        <dbReference type="Google" id="ProtNLM"/>
    </source>
</evidence>
<dbReference type="AlphaFoldDB" id="A0A0F9HXZ6"/>
<dbReference type="InterPro" id="IPR011050">
    <property type="entry name" value="Pectin_lyase_fold/virulence"/>
</dbReference>
<proteinExistence type="predicted"/>
<sequence>MKHLTILILLAGICFGTVSTTTVKTSPTVGNGSTVAFVFSFSYTATSEIVVTSRVTATGLDTVQTETTHYSVSAASDTGGTVTFVTAPASTVTITISRTTPQTQSNDIDAGSSVSLTSLEVSHDKAMRLIQELQEENDRTPKFPITDTAATTGDYPSTVTRAGKSAVYDSEGNPAVTGDAPPGLSEFSFINDSTNYADLDTAIADIGSTKTTLYVTGNTTVTANLSVPSTLTLRFHRQGALVIGAGITATINSPIEAGRHQIFTGAGTAAFGAGTVDAIKPEWFGFLPEINTDAQAILNLDAFKKIVVAASAAKIPIEFGTGTYYPEYGTGRIITLLDDLAMIGQGKHVTTIKWREVGGAGSTNGLMRDDGNGIDNLLFKDIAFDNTDVTPGASWVIGTVIWVGVTGSGDAVESDNITIDNCKFISRSRSMLITKTDNVLITETDCVVASAVTGIPGIVVMNGSTNVRIIGNRVEDQTADAAVACINVQASNMLISDNVVGSSIDSTAILVEGEDNILITSNIIDLSNATNVNCNGIIIDGCDVVKIVGNLIIGHASPTGPDGIGIGIGSRRNNTELTIENNQIINFWTSIRIGNSTAVTFGDHYVSHNVLVDAGENAFLLDVDGSVTYTNAESSFLNNEVRGTNNRAHFNMPTDAGDLVIDGNVGFQIRLNTLSSDHSTIIGTNTGGAPTYRETV</sequence>
<comment type="caution">
    <text evidence="1">The sequence shown here is derived from an EMBL/GenBank/DDBJ whole genome shotgun (WGS) entry which is preliminary data.</text>
</comment>
<dbReference type="SMART" id="SM00710">
    <property type="entry name" value="PbH1"/>
    <property type="match status" value="4"/>
</dbReference>
<evidence type="ECO:0000313" key="1">
    <source>
        <dbReference type="EMBL" id="KKL80032.1"/>
    </source>
</evidence>
<feature type="non-terminal residue" evidence="1">
    <location>
        <position position="696"/>
    </location>
</feature>
<reference evidence="1" key="1">
    <citation type="journal article" date="2015" name="Nature">
        <title>Complex archaea that bridge the gap between prokaryotes and eukaryotes.</title>
        <authorList>
            <person name="Spang A."/>
            <person name="Saw J.H."/>
            <person name="Jorgensen S.L."/>
            <person name="Zaremba-Niedzwiedzka K."/>
            <person name="Martijn J."/>
            <person name="Lind A.E."/>
            <person name="van Eijk R."/>
            <person name="Schleper C."/>
            <person name="Guy L."/>
            <person name="Ettema T.J."/>
        </authorList>
    </citation>
    <scope>NUCLEOTIDE SEQUENCE</scope>
</reference>
<gene>
    <name evidence="1" type="ORF">LCGC14_2008860</name>
</gene>
<accession>A0A0F9HXZ6</accession>
<dbReference type="SUPFAM" id="SSF51126">
    <property type="entry name" value="Pectin lyase-like"/>
    <property type="match status" value="1"/>
</dbReference>
<protein>
    <recommendedName>
        <fullName evidence="2">Right handed beta helix domain-containing protein</fullName>
    </recommendedName>
</protein>
<organism evidence="1">
    <name type="scientific">marine sediment metagenome</name>
    <dbReference type="NCBI Taxonomy" id="412755"/>
    <lineage>
        <taxon>unclassified sequences</taxon>
        <taxon>metagenomes</taxon>
        <taxon>ecological metagenomes</taxon>
    </lineage>
</organism>
<name>A0A0F9HXZ6_9ZZZZ</name>
<dbReference type="Gene3D" id="2.160.20.10">
    <property type="entry name" value="Single-stranded right-handed beta-helix, Pectin lyase-like"/>
    <property type="match status" value="1"/>
</dbReference>
<dbReference type="InterPro" id="IPR012334">
    <property type="entry name" value="Pectin_lyas_fold"/>
</dbReference>